<comment type="caution">
    <text evidence="1">The sequence shown here is derived from an EMBL/GenBank/DDBJ whole genome shotgun (WGS) entry which is preliminary data.</text>
</comment>
<proteinExistence type="predicted"/>
<protein>
    <submittedName>
        <fullName evidence="1">Uncharacterized protein</fullName>
    </submittedName>
</protein>
<evidence type="ECO:0000313" key="2">
    <source>
        <dbReference type="Proteomes" id="UP001596108"/>
    </source>
</evidence>
<accession>A0ABW0QZN8</accession>
<name>A0ABW0QZN8_9BACL</name>
<dbReference type="Proteomes" id="UP001596108">
    <property type="component" value="Unassembled WGS sequence"/>
</dbReference>
<sequence length="179" mass="20566">MKRGSKVALLVLLIAVVLVAVSPYLRKGEDNYLLSIIRKYEPNVEFDPEVHYQNDVDGLSVVMIKGNSDVGLKPFLFLLNEKRILHELKFDSYYLGEDLPPIDWFQSSNGEPRYSLTGGIYDPNRIDEVTIEGVTKDQIYEFKAFNGYVFFYSLVPVTMPYRITGYKSGVVKYRNYPAE</sequence>
<gene>
    <name evidence="1" type="ORF">ACFPQ4_12760</name>
</gene>
<dbReference type="EMBL" id="JBHSNC010000038">
    <property type="protein sequence ID" value="MFC5530301.1"/>
    <property type="molecule type" value="Genomic_DNA"/>
</dbReference>
<dbReference type="RefSeq" id="WP_378112240.1">
    <property type="nucleotide sequence ID" value="NZ_JBHSNC010000038.1"/>
</dbReference>
<reference evidence="2" key="1">
    <citation type="journal article" date="2019" name="Int. J. Syst. Evol. Microbiol.">
        <title>The Global Catalogue of Microorganisms (GCM) 10K type strain sequencing project: providing services to taxonomists for standard genome sequencing and annotation.</title>
        <authorList>
            <consortium name="The Broad Institute Genomics Platform"/>
            <consortium name="The Broad Institute Genome Sequencing Center for Infectious Disease"/>
            <person name="Wu L."/>
            <person name="Ma J."/>
        </authorList>
    </citation>
    <scope>NUCLEOTIDE SEQUENCE [LARGE SCALE GENOMIC DNA]</scope>
    <source>
        <strain evidence="2">CGMCC 1.18578</strain>
    </source>
</reference>
<keyword evidence="2" id="KW-1185">Reference proteome</keyword>
<organism evidence="1 2">
    <name type="scientific">Cohnella yongneupensis</name>
    <dbReference type="NCBI Taxonomy" id="425006"/>
    <lineage>
        <taxon>Bacteria</taxon>
        <taxon>Bacillati</taxon>
        <taxon>Bacillota</taxon>
        <taxon>Bacilli</taxon>
        <taxon>Bacillales</taxon>
        <taxon>Paenibacillaceae</taxon>
        <taxon>Cohnella</taxon>
    </lineage>
</organism>
<evidence type="ECO:0000313" key="1">
    <source>
        <dbReference type="EMBL" id="MFC5530301.1"/>
    </source>
</evidence>